<feature type="region of interest" description="Disordered" evidence="1">
    <location>
        <begin position="116"/>
        <end position="173"/>
    </location>
</feature>
<dbReference type="CDD" id="cd06222">
    <property type="entry name" value="RNase_H_like"/>
    <property type="match status" value="1"/>
</dbReference>
<feature type="compositionally biased region" description="Low complexity" evidence="1">
    <location>
        <begin position="149"/>
        <end position="158"/>
    </location>
</feature>
<evidence type="ECO:0000256" key="1">
    <source>
        <dbReference type="SAM" id="MobiDB-lite"/>
    </source>
</evidence>
<reference evidence="3 4" key="1">
    <citation type="journal article" date="2023" name="Plants (Basel)">
        <title>Bridging the Gap: Combining Genomics and Transcriptomics Approaches to Understand Stylosanthes scabra, an Orphan Legume from the Brazilian Caatinga.</title>
        <authorList>
            <person name="Ferreira-Neto J.R.C."/>
            <person name="da Silva M.D."/>
            <person name="Binneck E."/>
            <person name="de Melo N.F."/>
            <person name="da Silva R.H."/>
            <person name="de Melo A.L.T.M."/>
            <person name="Pandolfi V."/>
            <person name="Bustamante F.O."/>
            <person name="Brasileiro-Vidal A.C."/>
            <person name="Benko-Iseppon A.M."/>
        </authorList>
    </citation>
    <scope>NUCLEOTIDE SEQUENCE [LARGE SCALE GENOMIC DNA]</scope>
    <source>
        <tissue evidence="3">Leaves</tissue>
    </source>
</reference>
<comment type="caution">
    <text evidence="3">The sequence shown here is derived from an EMBL/GenBank/DDBJ whole genome shotgun (WGS) entry which is preliminary data.</text>
</comment>
<organism evidence="3 4">
    <name type="scientific">Stylosanthes scabra</name>
    <dbReference type="NCBI Taxonomy" id="79078"/>
    <lineage>
        <taxon>Eukaryota</taxon>
        <taxon>Viridiplantae</taxon>
        <taxon>Streptophyta</taxon>
        <taxon>Embryophyta</taxon>
        <taxon>Tracheophyta</taxon>
        <taxon>Spermatophyta</taxon>
        <taxon>Magnoliopsida</taxon>
        <taxon>eudicotyledons</taxon>
        <taxon>Gunneridae</taxon>
        <taxon>Pentapetalae</taxon>
        <taxon>rosids</taxon>
        <taxon>fabids</taxon>
        <taxon>Fabales</taxon>
        <taxon>Fabaceae</taxon>
        <taxon>Papilionoideae</taxon>
        <taxon>50 kb inversion clade</taxon>
        <taxon>dalbergioids sensu lato</taxon>
        <taxon>Dalbergieae</taxon>
        <taxon>Pterocarpus clade</taxon>
        <taxon>Stylosanthes</taxon>
    </lineage>
</organism>
<accession>A0ABU6TU39</accession>
<gene>
    <name evidence="3" type="ORF">PIB30_091894</name>
</gene>
<protein>
    <recommendedName>
        <fullName evidence="2">RNase H type-1 domain-containing protein</fullName>
    </recommendedName>
</protein>
<name>A0ABU6TU39_9FABA</name>
<dbReference type="InterPro" id="IPR002156">
    <property type="entry name" value="RNaseH_domain"/>
</dbReference>
<feature type="domain" description="RNase H type-1" evidence="2">
    <location>
        <begin position="2"/>
        <end position="71"/>
    </location>
</feature>
<sequence>MAWECGFRDVSCETDSLNAFLASQPHSNSEHAADVDLIVKIQEVLQWNWSAEVVLIQRTANAAADFLAKSAVDKSIGYVELLEPLNGMHNILQGPYHSSGGKSYISRLSFFSSPPSPPPPLPSVSAGASSSPLTPSSFLHPTIPPSPTLTPSSRSDPSVSFPPRSTSALASPRYSVPIRRCRPPLRRRLRLPCRFHHSQAATTTNNYYLDDDEEDEKIESPTKFEKIDLANAFDIEQLVETPSKLKSDDIPESQLCLGIAVSVMIIYLKAASLDRNMVAAYHVLMLDL</sequence>
<feature type="compositionally biased region" description="Low complexity" evidence="1">
    <location>
        <begin position="123"/>
        <end position="132"/>
    </location>
</feature>
<keyword evidence="4" id="KW-1185">Reference proteome</keyword>
<dbReference type="Proteomes" id="UP001341840">
    <property type="component" value="Unassembled WGS sequence"/>
</dbReference>
<dbReference type="EMBL" id="JASCZI010092483">
    <property type="protein sequence ID" value="MED6152417.1"/>
    <property type="molecule type" value="Genomic_DNA"/>
</dbReference>
<evidence type="ECO:0000259" key="2">
    <source>
        <dbReference type="Pfam" id="PF13456"/>
    </source>
</evidence>
<dbReference type="Pfam" id="PF13456">
    <property type="entry name" value="RVT_3"/>
    <property type="match status" value="1"/>
</dbReference>
<evidence type="ECO:0000313" key="3">
    <source>
        <dbReference type="EMBL" id="MED6152417.1"/>
    </source>
</evidence>
<proteinExistence type="predicted"/>
<dbReference type="InterPro" id="IPR044730">
    <property type="entry name" value="RNase_H-like_dom_plant"/>
</dbReference>
<evidence type="ECO:0000313" key="4">
    <source>
        <dbReference type="Proteomes" id="UP001341840"/>
    </source>
</evidence>